<reference evidence="1 2" key="1">
    <citation type="submission" date="2020-08" db="EMBL/GenBank/DDBJ databases">
        <title>Genomic Encyclopedia of Type Strains, Phase IV (KMG-IV): sequencing the most valuable type-strain genomes for metagenomic binning, comparative biology and taxonomic classification.</title>
        <authorList>
            <person name="Goeker M."/>
        </authorList>
    </citation>
    <scope>NUCLEOTIDE SEQUENCE [LARGE SCALE GENOMIC DNA]</scope>
    <source>
        <strain evidence="1 2">DSM 101730</strain>
    </source>
</reference>
<dbReference type="Pfam" id="PF13177">
    <property type="entry name" value="DNA_pol3_delta2"/>
    <property type="match status" value="1"/>
</dbReference>
<organism evidence="1 2">
    <name type="scientific">Amaricoccus macauensis</name>
    <dbReference type="NCBI Taxonomy" id="57001"/>
    <lineage>
        <taxon>Bacteria</taxon>
        <taxon>Pseudomonadati</taxon>
        <taxon>Pseudomonadota</taxon>
        <taxon>Alphaproteobacteria</taxon>
        <taxon>Rhodobacterales</taxon>
        <taxon>Paracoccaceae</taxon>
        <taxon>Amaricoccus</taxon>
    </lineage>
</organism>
<dbReference type="Proteomes" id="UP000549457">
    <property type="component" value="Unassembled WGS sequence"/>
</dbReference>
<keyword evidence="1" id="KW-0808">Transferase</keyword>
<dbReference type="SUPFAM" id="SSF52540">
    <property type="entry name" value="P-loop containing nucleoside triphosphate hydrolases"/>
    <property type="match status" value="1"/>
</dbReference>
<gene>
    <name evidence="1" type="ORF">HNP73_002780</name>
</gene>
<dbReference type="InterPro" id="IPR027417">
    <property type="entry name" value="P-loop_NTPase"/>
</dbReference>
<evidence type="ECO:0000313" key="1">
    <source>
        <dbReference type="EMBL" id="MBB5222844.1"/>
    </source>
</evidence>
<dbReference type="PANTHER" id="PTHR11669:SF8">
    <property type="entry name" value="DNA POLYMERASE III SUBUNIT DELTA"/>
    <property type="match status" value="1"/>
</dbReference>
<keyword evidence="2" id="KW-1185">Reference proteome</keyword>
<keyword evidence="1" id="KW-0548">Nucleotidyltransferase</keyword>
<proteinExistence type="predicted"/>
<dbReference type="EMBL" id="JACHFM010000002">
    <property type="protein sequence ID" value="MBB5222844.1"/>
    <property type="molecule type" value="Genomic_DNA"/>
</dbReference>
<accession>A0A840SP97</accession>
<dbReference type="GO" id="GO:0003887">
    <property type="term" value="F:DNA-directed DNA polymerase activity"/>
    <property type="evidence" value="ECO:0007669"/>
    <property type="project" value="UniProtKB-EC"/>
</dbReference>
<dbReference type="AlphaFoldDB" id="A0A840SP97"/>
<dbReference type="GO" id="GO:0009360">
    <property type="term" value="C:DNA polymerase III complex"/>
    <property type="evidence" value="ECO:0007669"/>
    <property type="project" value="TreeGrafter"/>
</dbReference>
<dbReference type="GO" id="GO:0006261">
    <property type="term" value="P:DNA-templated DNA replication"/>
    <property type="evidence" value="ECO:0007669"/>
    <property type="project" value="TreeGrafter"/>
</dbReference>
<dbReference type="Gene3D" id="3.40.50.300">
    <property type="entry name" value="P-loop containing nucleotide triphosphate hydrolases"/>
    <property type="match status" value="1"/>
</dbReference>
<name>A0A840SP97_9RHOB</name>
<dbReference type="InterPro" id="IPR050238">
    <property type="entry name" value="DNA_Rep/Repair_Clamp_Loader"/>
</dbReference>
<dbReference type="PANTHER" id="PTHR11669">
    <property type="entry name" value="REPLICATION FACTOR C / DNA POLYMERASE III GAMMA-TAU SUBUNIT"/>
    <property type="match status" value="1"/>
</dbReference>
<protein>
    <submittedName>
        <fullName evidence="1">DNA polymerase-3 subunit delta</fullName>
        <ecNumber evidence="1">2.7.7.7</ecNumber>
    </submittedName>
</protein>
<comment type="caution">
    <text evidence="1">The sequence shown here is derived from an EMBL/GenBank/DDBJ whole genome shotgun (WGS) entry which is preliminary data.</text>
</comment>
<sequence>MSEPLESDRLPGAPHPRETSVLFGQDAAEAQFLAAASAGRLHHAWLLTGPRGVGKATLAWRIARALIEGDPVTRLAMAPEAPAFRALATLASPQLFLCRRPWDDKTERLRTAITVEEVRALKEFFQLSATDGGRRIAIVDAADELNASAANALLKVLEEPPSSAVLLLVCHRPAGLLPTIRSRCRELRLNPLGPADMAAALAAAGAEVGESAALATLAGGSVGSALRLAAEDGVGRYDAIASLLARTPLDRRGLLAIADGVAGRDAAPRYELTLELIGIALWRLALHGAGAPVEAVSPSEAEMLARLAPTPAHAAIWARLAPEIAARTTHARAVNLDPGQVILDTFLQIDAAAAEARALAA</sequence>
<dbReference type="RefSeq" id="WP_184150391.1">
    <property type="nucleotide sequence ID" value="NZ_JACHFM010000002.1"/>
</dbReference>
<evidence type="ECO:0000313" key="2">
    <source>
        <dbReference type="Proteomes" id="UP000549457"/>
    </source>
</evidence>
<dbReference type="EC" id="2.7.7.7" evidence="1"/>
<dbReference type="NCBIfam" id="NF005677">
    <property type="entry name" value="PRK07471.1"/>
    <property type="match status" value="1"/>
</dbReference>